<feature type="compositionally biased region" description="Polar residues" evidence="1">
    <location>
        <begin position="86"/>
        <end position="95"/>
    </location>
</feature>
<protein>
    <submittedName>
        <fullName evidence="2">Uncharacterized protein</fullName>
    </submittedName>
</protein>
<organism evidence="2 3">
    <name type="scientific">Austropuccinia psidii MF-1</name>
    <dbReference type="NCBI Taxonomy" id="1389203"/>
    <lineage>
        <taxon>Eukaryota</taxon>
        <taxon>Fungi</taxon>
        <taxon>Dikarya</taxon>
        <taxon>Basidiomycota</taxon>
        <taxon>Pucciniomycotina</taxon>
        <taxon>Pucciniomycetes</taxon>
        <taxon>Pucciniales</taxon>
        <taxon>Sphaerophragmiaceae</taxon>
        <taxon>Austropuccinia</taxon>
    </lineage>
</organism>
<keyword evidence="3" id="KW-1185">Reference proteome</keyword>
<feature type="compositionally biased region" description="Polar residues" evidence="1">
    <location>
        <begin position="102"/>
        <end position="114"/>
    </location>
</feature>
<evidence type="ECO:0000313" key="3">
    <source>
        <dbReference type="Proteomes" id="UP000765509"/>
    </source>
</evidence>
<gene>
    <name evidence="2" type="ORF">O181_118099</name>
</gene>
<name>A0A9Q3KC05_9BASI</name>
<sequence>MEQKLESMCQFYNLIDNIFGKKANVEALDERDLTKSMAVMSEEEGKTDIETSSNRDSGLLAYNLQQRLAKRKLGILSKANAKDIPTSITPVNDTKSCIDKNNGVTDPKSQSGEA</sequence>
<evidence type="ECO:0000256" key="1">
    <source>
        <dbReference type="SAM" id="MobiDB-lite"/>
    </source>
</evidence>
<dbReference type="AlphaFoldDB" id="A0A9Q3KC05"/>
<feature type="region of interest" description="Disordered" evidence="1">
    <location>
        <begin position="85"/>
        <end position="114"/>
    </location>
</feature>
<evidence type="ECO:0000313" key="2">
    <source>
        <dbReference type="EMBL" id="MBW0578384.1"/>
    </source>
</evidence>
<accession>A0A9Q3KC05</accession>
<dbReference type="Proteomes" id="UP000765509">
    <property type="component" value="Unassembled WGS sequence"/>
</dbReference>
<reference evidence="2" key="1">
    <citation type="submission" date="2021-03" db="EMBL/GenBank/DDBJ databases">
        <title>Draft genome sequence of rust myrtle Austropuccinia psidii MF-1, a brazilian biotype.</title>
        <authorList>
            <person name="Quecine M.C."/>
            <person name="Pachon D.M.R."/>
            <person name="Bonatelli M.L."/>
            <person name="Correr F.H."/>
            <person name="Franceschini L.M."/>
            <person name="Leite T.F."/>
            <person name="Margarido G.R.A."/>
            <person name="Almeida C.A."/>
            <person name="Ferrarezi J.A."/>
            <person name="Labate C.A."/>
        </authorList>
    </citation>
    <scope>NUCLEOTIDE SEQUENCE</scope>
    <source>
        <strain evidence="2">MF-1</strain>
    </source>
</reference>
<proteinExistence type="predicted"/>
<dbReference type="EMBL" id="AVOT02102669">
    <property type="protein sequence ID" value="MBW0578384.1"/>
    <property type="molecule type" value="Genomic_DNA"/>
</dbReference>
<comment type="caution">
    <text evidence="2">The sequence shown here is derived from an EMBL/GenBank/DDBJ whole genome shotgun (WGS) entry which is preliminary data.</text>
</comment>